<keyword evidence="15" id="KW-0418">Kinase</keyword>
<dbReference type="InterPro" id="IPR045865">
    <property type="entry name" value="ACT-like_dom_sf"/>
</dbReference>
<dbReference type="PANTHER" id="PTHR43070:SF5">
    <property type="entry name" value="HOMOSERINE DEHYDROGENASE"/>
    <property type="match status" value="1"/>
</dbReference>
<dbReference type="InterPro" id="IPR019811">
    <property type="entry name" value="HDH_CS"/>
</dbReference>
<comment type="catalytic activity">
    <reaction evidence="25">
        <text>L-aspartate + ATP = 4-phospho-L-aspartate + ADP</text>
        <dbReference type="Rhea" id="RHEA:23776"/>
        <dbReference type="ChEBI" id="CHEBI:29991"/>
        <dbReference type="ChEBI" id="CHEBI:30616"/>
        <dbReference type="ChEBI" id="CHEBI:57535"/>
        <dbReference type="ChEBI" id="CHEBI:456216"/>
        <dbReference type="EC" id="2.7.2.4"/>
    </reaction>
    <physiologicalReaction direction="left-to-right" evidence="25">
        <dbReference type="Rhea" id="RHEA:23777"/>
    </physiologicalReaction>
</comment>
<gene>
    <name evidence="28" type="ORF">BSZ36_13850</name>
</gene>
<dbReference type="AlphaFoldDB" id="A0A259U1X9"/>
<keyword evidence="19" id="KW-0520">NAD</keyword>
<dbReference type="InterPro" id="IPR011147">
    <property type="entry name" value="Bifunc_Aspkin/hSer_DH"/>
</dbReference>
<keyword evidence="12" id="KW-0791">Threonine biosynthesis</keyword>
<name>A0A259U1X9_9BACT</name>
<comment type="caution">
    <text evidence="28">The sequence shown here is derived from an EMBL/GenBank/DDBJ whole genome shotgun (WGS) entry which is preliminary data.</text>
</comment>
<dbReference type="InterPro" id="IPR054352">
    <property type="entry name" value="ACT_Aspartokinase"/>
</dbReference>
<keyword evidence="23" id="KW-0511">Multifunctional enzyme</keyword>
<keyword evidence="21" id="KW-0457">Lysine biosynthesis</keyword>
<keyword evidence="18" id="KW-0560">Oxidoreductase</keyword>
<keyword evidence="14" id="KW-0547">Nucleotide-binding</keyword>
<comment type="pathway">
    <text evidence="3">Amino-acid biosynthesis; L-methionine biosynthesis via de novo pathway; L-homoserine from L-aspartate: step 1/3.</text>
</comment>
<dbReference type="Pfam" id="PF03447">
    <property type="entry name" value="NAD_binding_3"/>
    <property type="match status" value="1"/>
</dbReference>
<dbReference type="UniPathway" id="UPA00034">
    <property type="reaction ID" value="UER00015"/>
</dbReference>
<evidence type="ECO:0000256" key="20">
    <source>
        <dbReference type="ARBA" id="ARBA00023053"/>
    </source>
</evidence>
<dbReference type="Pfam" id="PF00742">
    <property type="entry name" value="Homoserine_dh"/>
    <property type="match status" value="1"/>
</dbReference>
<comment type="catalytic activity">
    <reaction evidence="26">
        <text>L-homoserine + NADP(+) = L-aspartate 4-semialdehyde + NADPH + H(+)</text>
        <dbReference type="Rhea" id="RHEA:15761"/>
        <dbReference type="ChEBI" id="CHEBI:15378"/>
        <dbReference type="ChEBI" id="CHEBI:57476"/>
        <dbReference type="ChEBI" id="CHEBI:57783"/>
        <dbReference type="ChEBI" id="CHEBI:58349"/>
        <dbReference type="ChEBI" id="CHEBI:537519"/>
        <dbReference type="EC" id="1.1.1.3"/>
    </reaction>
    <physiologicalReaction direction="right-to-left" evidence="26">
        <dbReference type="Rhea" id="RHEA:15763"/>
    </physiologicalReaction>
</comment>
<dbReference type="Gene3D" id="3.30.2130.10">
    <property type="entry name" value="VC0802-like"/>
    <property type="match status" value="1"/>
</dbReference>
<keyword evidence="11" id="KW-0808">Transferase</keyword>
<dbReference type="UniPathway" id="UPA00051">
    <property type="reaction ID" value="UER00462"/>
</dbReference>
<dbReference type="OrthoDB" id="9799110at2"/>
<keyword evidence="13" id="KW-0479">Metal-binding</keyword>
<dbReference type="FunFam" id="3.30.2130.10:FF:000001">
    <property type="entry name" value="Bifunctional aspartokinase/homoserine dehydrogenase"/>
    <property type="match status" value="1"/>
</dbReference>
<dbReference type="PROSITE" id="PS01042">
    <property type="entry name" value="HOMOSER_DHGENASE"/>
    <property type="match status" value="1"/>
</dbReference>
<evidence type="ECO:0000256" key="5">
    <source>
        <dbReference type="ARBA" id="ARBA00005062"/>
    </source>
</evidence>
<protein>
    <recommendedName>
        <fullName evidence="27">ACT domain-containing protein</fullName>
    </recommendedName>
</protein>
<evidence type="ECO:0000256" key="18">
    <source>
        <dbReference type="ARBA" id="ARBA00023002"/>
    </source>
</evidence>
<dbReference type="GO" id="GO:0004412">
    <property type="term" value="F:homoserine dehydrogenase activity"/>
    <property type="evidence" value="ECO:0007669"/>
    <property type="project" value="UniProtKB-EC"/>
</dbReference>
<evidence type="ECO:0000256" key="17">
    <source>
        <dbReference type="ARBA" id="ARBA00022857"/>
    </source>
</evidence>
<dbReference type="SUPFAM" id="SSF55347">
    <property type="entry name" value="Glyceraldehyde-3-phosphate dehydrogenase-like, C-terminal domain"/>
    <property type="match status" value="1"/>
</dbReference>
<dbReference type="InterPro" id="IPR001342">
    <property type="entry name" value="HDH_cat"/>
</dbReference>
<keyword evidence="17" id="KW-0521">NADP</keyword>
<comment type="similarity">
    <text evidence="7">In the C-terminal section; belongs to the homoserine dehydrogenase family.</text>
</comment>
<dbReference type="Gene3D" id="1.20.120.1320">
    <property type="entry name" value="Aspartokinase, catalytic domain"/>
    <property type="match status" value="1"/>
</dbReference>
<dbReference type="FunCoup" id="A0A259U1X9">
    <property type="interactions" value="392"/>
</dbReference>
<evidence type="ECO:0000256" key="25">
    <source>
        <dbReference type="ARBA" id="ARBA00048561"/>
    </source>
</evidence>
<dbReference type="Gene3D" id="3.40.1160.10">
    <property type="entry name" value="Acetylglutamate kinase-like"/>
    <property type="match status" value="1"/>
</dbReference>
<comment type="function">
    <text evidence="24">Bifunctional aspartate kinase and homoserine dehydrogenase that catalyzes the first and the third steps toward the synthesis of lysine, methionine and threonine from aspartate.</text>
</comment>
<evidence type="ECO:0000256" key="6">
    <source>
        <dbReference type="ARBA" id="ARBA00005139"/>
    </source>
</evidence>
<dbReference type="InterPro" id="IPR036291">
    <property type="entry name" value="NAD(P)-bd_dom_sf"/>
</dbReference>
<evidence type="ECO:0000256" key="21">
    <source>
        <dbReference type="ARBA" id="ARBA00023154"/>
    </source>
</evidence>
<dbReference type="RefSeq" id="WP_094549934.1">
    <property type="nucleotide sequence ID" value="NZ_MQWB01000001.1"/>
</dbReference>
<dbReference type="GO" id="GO:0009088">
    <property type="term" value="P:threonine biosynthetic process"/>
    <property type="evidence" value="ECO:0007669"/>
    <property type="project" value="UniProtKB-UniPathway"/>
</dbReference>
<comment type="pathway">
    <text evidence="6">Amino-acid biosynthesis; L-threonine biosynthesis; L-threonine from L-aspartate: step 1/5.</text>
</comment>
<dbReference type="GO" id="GO:0050661">
    <property type="term" value="F:NADP binding"/>
    <property type="evidence" value="ECO:0007669"/>
    <property type="project" value="InterPro"/>
</dbReference>
<evidence type="ECO:0000256" key="1">
    <source>
        <dbReference type="ARBA" id="ARBA00001920"/>
    </source>
</evidence>
<dbReference type="PANTHER" id="PTHR43070">
    <property type="match status" value="1"/>
</dbReference>
<dbReference type="GO" id="GO:0009086">
    <property type="term" value="P:methionine biosynthetic process"/>
    <property type="evidence" value="ECO:0007669"/>
    <property type="project" value="UniProtKB-KW"/>
</dbReference>
<organism evidence="28 29">
    <name type="scientific">Rubricoccus marinus</name>
    <dbReference type="NCBI Taxonomy" id="716817"/>
    <lineage>
        <taxon>Bacteria</taxon>
        <taxon>Pseudomonadati</taxon>
        <taxon>Rhodothermota</taxon>
        <taxon>Rhodothermia</taxon>
        <taxon>Rhodothermales</taxon>
        <taxon>Rubricoccaceae</taxon>
        <taxon>Rubricoccus</taxon>
    </lineage>
</organism>
<dbReference type="UniPathway" id="UPA00050">
    <property type="reaction ID" value="UER00063"/>
</dbReference>
<dbReference type="InParanoid" id="A0A259U1X9"/>
<evidence type="ECO:0000256" key="8">
    <source>
        <dbReference type="ARBA" id="ARBA00010046"/>
    </source>
</evidence>
<evidence type="ECO:0000256" key="12">
    <source>
        <dbReference type="ARBA" id="ARBA00022697"/>
    </source>
</evidence>
<dbReference type="SUPFAM" id="SSF51735">
    <property type="entry name" value="NAD(P)-binding Rossmann-fold domains"/>
    <property type="match status" value="1"/>
</dbReference>
<dbReference type="GO" id="GO:0009089">
    <property type="term" value="P:lysine biosynthetic process via diaminopimelate"/>
    <property type="evidence" value="ECO:0007669"/>
    <property type="project" value="UniProtKB-UniPathway"/>
</dbReference>
<evidence type="ECO:0000256" key="24">
    <source>
        <dbReference type="ARBA" id="ARBA00044938"/>
    </source>
</evidence>
<dbReference type="SUPFAM" id="SSF53633">
    <property type="entry name" value="Carbamate kinase-like"/>
    <property type="match status" value="1"/>
</dbReference>
<evidence type="ECO:0000313" key="29">
    <source>
        <dbReference type="Proteomes" id="UP000216446"/>
    </source>
</evidence>
<keyword evidence="22" id="KW-0486">Methionine biosynthesis</keyword>
<evidence type="ECO:0000256" key="16">
    <source>
        <dbReference type="ARBA" id="ARBA00022840"/>
    </source>
</evidence>
<comment type="cofactor">
    <cofactor evidence="1">
        <name>a metal cation</name>
        <dbReference type="ChEBI" id="CHEBI:25213"/>
    </cofactor>
</comment>
<comment type="pathway">
    <text evidence="4">Amino-acid biosynthesis; L-threonine biosynthesis; L-threonine from L-aspartate: step 3/5.</text>
</comment>
<evidence type="ECO:0000313" key="28">
    <source>
        <dbReference type="EMBL" id="OZC03971.1"/>
    </source>
</evidence>
<evidence type="ECO:0000256" key="15">
    <source>
        <dbReference type="ARBA" id="ARBA00022777"/>
    </source>
</evidence>
<keyword evidence="29" id="KW-1185">Reference proteome</keyword>
<comment type="pathway">
    <text evidence="2">Amino-acid biosynthesis; L-lysine biosynthesis via DAP pathway; (S)-tetrahydrodipicolinate from L-aspartate: step 1/4.</text>
</comment>
<sequence>MPLPFTVAKFGGTSVGTPERVRGVVRLTPEAGSERRVVVVSAFGGVTDDLLAAIQHAVDRTGEHRDRLGSIRKRHTDALAVLTPEGERGPLAERLDAIWTQVGELLDGVSLLRECTPRVRAAIITAGERASAPLVASAFRAAGVEAVDLDASGLVRTDARFDEATVDMEATRELVREAFENVPPEAVAVVTGFVGSTEDGVRTTLGRSGSDYTATILGGALDAREVVIWTDVSGVLSADPRIVPEAFTLPRLSYGAAAELAHFGAKVLHPRTMRPLANARIPLRIANTLAPEDAGTTVGPMDDAGPGRIDAVTAVRSAALVRVTGTASLEVPDLAARVFGPLAESEIPVFLVAQASAEGSLCLAVREADAARTVATLRQRLAREIERGDVLGVEAEGGAAVVAAVGAHLEGAPGLAGRLFATLGRAHVNVRAIAQGASAHTISCAVADADAVAAITALHEAFALRRIRAHVAVIGAGTLGRRLLRLLGERQDALLAGDLNLRLVGLANSSRLLLDPAGLEPSTAPDALAGAPEADLDAVVERLAGARVERLVVVDATPSGAVAARHADLLRAGVAVVTPNKAATAMPLEAWRQTHAAAREGEVPYLYEAAVGAGLGVVARLRDLVRTGARVLAIEGVLSGTLSYVLTRMRAGARFSEAVREAHEAGYTEPDPREDLSGRDVALKLSLLAREVGLDVNPEDAQLESLVPDALRGVPLATFWERLPESDDAWAERIAAVGGGEVQYVGRLAEGGAIRAGAEAVRAEAGSLLAALRPSEIAIVVHTERTGDHPIFFQGPGASADVTAAVLLADIVRAAELMR</sequence>
<dbReference type="GO" id="GO:0005524">
    <property type="term" value="F:ATP binding"/>
    <property type="evidence" value="ECO:0007669"/>
    <property type="project" value="UniProtKB-KW"/>
</dbReference>
<evidence type="ECO:0000256" key="23">
    <source>
        <dbReference type="ARBA" id="ARBA00023268"/>
    </source>
</evidence>
<evidence type="ECO:0000256" key="26">
    <source>
        <dbReference type="ARBA" id="ARBA00048841"/>
    </source>
</evidence>
<dbReference type="InterPro" id="IPR018042">
    <property type="entry name" value="Aspartate_kinase_CS"/>
</dbReference>
<reference evidence="28 29" key="1">
    <citation type="submission" date="2016-11" db="EMBL/GenBank/DDBJ databases">
        <title>Study of marine rhodopsin-containing bacteria.</title>
        <authorList>
            <person name="Yoshizawa S."/>
            <person name="Kumagai Y."/>
            <person name="Kogure K."/>
        </authorList>
    </citation>
    <scope>NUCLEOTIDE SEQUENCE [LARGE SCALE GENOMIC DNA]</scope>
    <source>
        <strain evidence="28 29">SG-29</strain>
    </source>
</reference>
<evidence type="ECO:0000256" key="22">
    <source>
        <dbReference type="ARBA" id="ARBA00023167"/>
    </source>
</evidence>
<comment type="pathway">
    <text evidence="5">Amino-acid biosynthesis; L-methionine biosynthesis via de novo pathway; L-homoserine from L-aspartate: step 3/3.</text>
</comment>
<dbReference type="PROSITE" id="PS51671">
    <property type="entry name" value="ACT"/>
    <property type="match status" value="1"/>
</dbReference>
<accession>A0A259U1X9</accession>
<evidence type="ECO:0000256" key="9">
    <source>
        <dbReference type="ARBA" id="ARBA00011881"/>
    </source>
</evidence>
<keyword evidence="20" id="KW-0915">Sodium</keyword>
<keyword evidence="16" id="KW-0067">ATP-binding</keyword>
<dbReference type="InterPro" id="IPR042199">
    <property type="entry name" value="AsparK_Bifunc_asparK/hSer_DH"/>
</dbReference>
<evidence type="ECO:0000256" key="10">
    <source>
        <dbReference type="ARBA" id="ARBA00022605"/>
    </source>
</evidence>
<evidence type="ECO:0000256" key="13">
    <source>
        <dbReference type="ARBA" id="ARBA00022723"/>
    </source>
</evidence>
<feature type="domain" description="ACT" evidence="27">
    <location>
        <begin position="404"/>
        <end position="481"/>
    </location>
</feature>
<dbReference type="CDD" id="cd04892">
    <property type="entry name" value="ACT_AK-like_2"/>
    <property type="match status" value="1"/>
</dbReference>
<dbReference type="InterPro" id="IPR001048">
    <property type="entry name" value="Asp/Glu/Uridylate_kinase"/>
</dbReference>
<dbReference type="EMBL" id="MQWB01000001">
    <property type="protein sequence ID" value="OZC03971.1"/>
    <property type="molecule type" value="Genomic_DNA"/>
</dbReference>
<evidence type="ECO:0000256" key="4">
    <source>
        <dbReference type="ARBA" id="ARBA00005056"/>
    </source>
</evidence>
<dbReference type="Gene3D" id="3.40.50.720">
    <property type="entry name" value="NAD(P)-binding Rossmann-like Domain"/>
    <property type="match status" value="1"/>
</dbReference>
<evidence type="ECO:0000256" key="7">
    <source>
        <dbReference type="ARBA" id="ARBA00007952"/>
    </source>
</evidence>
<dbReference type="InterPro" id="IPR036393">
    <property type="entry name" value="AceGlu_kinase-like_sf"/>
</dbReference>
<dbReference type="NCBIfam" id="NF006959">
    <property type="entry name" value="PRK09436.1"/>
    <property type="match status" value="1"/>
</dbReference>
<dbReference type="SUPFAM" id="SSF55021">
    <property type="entry name" value="ACT-like"/>
    <property type="match status" value="2"/>
</dbReference>
<dbReference type="PIRSF" id="PIRSF000727">
    <property type="entry name" value="ThrA"/>
    <property type="match status" value="1"/>
</dbReference>
<comment type="subunit">
    <text evidence="9">Homotetramer.</text>
</comment>
<evidence type="ECO:0000256" key="3">
    <source>
        <dbReference type="ARBA" id="ARBA00004986"/>
    </source>
</evidence>
<dbReference type="Pfam" id="PF00696">
    <property type="entry name" value="AA_kinase"/>
    <property type="match status" value="1"/>
</dbReference>
<dbReference type="InterPro" id="IPR002912">
    <property type="entry name" value="ACT_dom"/>
</dbReference>
<dbReference type="GO" id="GO:0004072">
    <property type="term" value="F:aspartate kinase activity"/>
    <property type="evidence" value="ECO:0007669"/>
    <property type="project" value="UniProtKB-EC"/>
</dbReference>
<evidence type="ECO:0000256" key="19">
    <source>
        <dbReference type="ARBA" id="ARBA00023027"/>
    </source>
</evidence>
<dbReference type="InterPro" id="IPR005106">
    <property type="entry name" value="Asp/hSer_DH_NAD-bd"/>
</dbReference>
<evidence type="ECO:0000256" key="14">
    <source>
        <dbReference type="ARBA" id="ARBA00022741"/>
    </source>
</evidence>
<evidence type="ECO:0000256" key="2">
    <source>
        <dbReference type="ARBA" id="ARBA00004766"/>
    </source>
</evidence>
<dbReference type="Gene3D" id="3.30.360.10">
    <property type="entry name" value="Dihydrodipicolinate Reductase, domain 2"/>
    <property type="match status" value="1"/>
</dbReference>
<dbReference type="GO" id="GO:0046872">
    <property type="term" value="F:metal ion binding"/>
    <property type="evidence" value="ECO:0007669"/>
    <property type="project" value="UniProtKB-KW"/>
</dbReference>
<dbReference type="PROSITE" id="PS00324">
    <property type="entry name" value="ASPARTOKINASE"/>
    <property type="match status" value="1"/>
</dbReference>
<dbReference type="InterPro" id="IPR049638">
    <property type="entry name" value="AK-HD"/>
</dbReference>
<dbReference type="InterPro" id="IPR001341">
    <property type="entry name" value="Asp_kinase"/>
</dbReference>
<proteinExistence type="inferred from homology"/>
<evidence type="ECO:0000256" key="11">
    <source>
        <dbReference type="ARBA" id="ARBA00022679"/>
    </source>
</evidence>
<dbReference type="Pfam" id="PF22468">
    <property type="entry name" value="ACT_9"/>
    <property type="match status" value="2"/>
</dbReference>
<keyword evidence="10" id="KW-0028">Amino-acid biosynthesis</keyword>
<dbReference type="Proteomes" id="UP000216446">
    <property type="component" value="Unassembled WGS sequence"/>
</dbReference>
<dbReference type="CDD" id="cd04243">
    <property type="entry name" value="AAK_AK-HSDH-like"/>
    <property type="match status" value="1"/>
</dbReference>
<evidence type="ECO:0000259" key="27">
    <source>
        <dbReference type="PROSITE" id="PS51671"/>
    </source>
</evidence>
<dbReference type="GO" id="GO:0009090">
    <property type="term" value="P:homoserine biosynthetic process"/>
    <property type="evidence" value="ECO:0007669"/>
    <property type="project" value="TreeGrafter"/>
</dbReference>
<dbReference type="NCBIfam" id="TIGR00657">
    <property type="entry name" value="asp_kinases"/>
    <property type="match status" value="1"/>
</dbReference>
<comment type="similarity">
    <text evidence="8">In the N-terminal section; belongs to the aspartokinase family.</text>
</comment>